<gene>
    <name evidence="1" type="ORF">PNW85_17510</name>
</gene>
<sequence length="43" mass="4949">MPAGGTQTVCYMDGGCNYRRMPWFFAPQKKSLTPDQYMTNELI</sequence>
<proteinExistence type="predicted"/>
<dbReference type="RefSeq" id="WP_272108213.1">
    <property type="nucleotide sequence ID" value="NZ_JAQMLA010000083.1"/>
</dbReference>
<reference evidence="1" key="1">
    <citation type="submission" date="2023-01" db="EMBL/GenBank/DDBJ databases">
        <title>Human gut microbiome strain richness.</title>
        <authorList>
            <person name="Chen-Liaw A."/>
        </authorList>
    </citation>
    <scope>NUCLEOTIDE SEQUENCE</scope>
    <source>
        <strain evidence="1">RTP21484st1_H11_RTP21484_190118</strain>
    </source>
</reference>
<comment type="caution">
    <text evidence="1">The sequence shown here is derived from an EMBL/GenBank/DDBJ whole genome shotgun (WGS) entry which is preliminary data.</text>
</comment>
<evidence type="ECO:0000313" key="1">
    <source>
        <dbReference type="EMBL" id="MDB8688422.1"/>
    </source>
</evidence>
<dbReference type="AlphaFoldDB" id="A0AAW6DMZ5"/>
<dbReference type="EMBL" id="JAQMLA010000083">
    <property type="protein sequence ID" value="MDB8688422.1"/>
    <property type="molecule type" value="Genomic_DNA"/>
</dbReference>
<organism evidence="1 2">
    <name type="scientific">Mediterraneibacter gnavus</name>
    <name type="common">Ruminococcus gnavus</name>
    <dbReference type="NCBI Taxonomy" id="33038"/>
    <lineage>
        <taxon>Bacteria</taxon>
        <taxon>Bacillati</taxon>
        <taxon>Bacillota</taxon>
        <taxon>Clostridia</taxon>
        <taxon>Lachnospirales</taxon>
        <taxon>Lachnospiraceae</taxon>
        <taxon>Mediterraneibacter</taxon>
    </lineage>
</organism>
<accession>A0AAW6DMZ5</accession>
<dbReference type="Proteomes" id="UP001212160">
    <property type="component" value="Unassembled WGS sequence"/>
</dbReference>
<name>A0AAW6DMZ5_MEDGN</name>
<protein>
    <submittedName>
        <fullName evidence="1">Uncharacterized protein</fullName>
    </submittedName>
</protein>
<evidence type="ECO:0000313" key="2">
    <source>
        <dbReference type="Proteomes" id="UP001212160"/>
    </source>
</evidence>